<dbReference type="EMBL" id="AYSA01000222">
    <property type="protein sequence ID" value="ESZ94854.1"/>
    <property type="molecule type" value="Genomic_DNA"/>
</dbReference>
<dbReference type="AlphaFoldDB" id="W9CJN2"/>
<organism evidence="2 3">
    <name type="scientific">Sclerotinia borealis (strain F-4128)</name>
    <dbReference type="NCBI Taxonomy" id="1432307"/>
    <lineage>
        <taxon>Eukaryota</taxon>
        <taxon>Fungi</taxon>
        <taxon>Dikarya</taxon>
        <taxon>Ascomycota</taxon>
        <taxon>Pezizomycotina</taxon>
        <taxon>Leotiomycetes</taxon>
        <taxon>Helotiales</taxon>
        <taxon>Sclerotiniaceae</taxon>
        <taxon>Sclerotinia</taxon>
    </lineage>
</organism>
<accession>W9CJN2</accession>
<gene>
    <name evidence="2" type="ORF">SBOR_4730</name>
</gene>
<evidence type="ECO:0000313" key="2">
    <source>
        <dbReference type="EMBL" id="ESZ94854.1"/>
    </source>
</evidence>
<proteinExistence type="predicted"/>
<reference evidence="2 3" key="1">
    <citation type="journal article" date="2014" name="Genome Announc.">
        <title>Draft genome sequence of Sclerotinia borealis, a psychrophilic plant pathogenic fungus.</title>
        <authorList>
            <person name="Mardanov A.V."/>
            <person name="Beletsky A.V."/>
            <person name="Kadnikov V.V."/>
            <person name="Ignatov A.N."/>
            <person name="Ravin N.V."/>
        </authorList>
    </citation>
    <scope>NUCLEOTIDE SEQUENCE [LARGE SCALE GENOMIC DNA]</scope>
    <source>
        <strain evidence="3">F-4157</strain>
    </source>
</reference>
<sequence>MTQLQNLPTNKGRTKGQHFMTDYRNSKQIIMNIAEKIPKNTNSKEYSVLKAPDFVVSLAALDVVEDDSVIVVAVDEEVPVEVVMLNPLEVEDTEAVIWVVVIALEVVFSTASPHCYWRRTRNSSGEYEVKESELSEGKPDQSKDIVE</sequence>
<evidence type="ECO:0000313" key="3">
    <source>
        <dbReference type="Proteomes" id="UP000019487"/>
    </source>
</evidence>
<protein>
    <submittedName>
        <fullName evidence="2">Uncharacterized protein</fullName>
    </submittedName>
</protein>
<comment type="caution">
    <text evidence="2">The sequence shown here is derived from an EMBL/GenBank/DDBJ whole genome shotgun (WGS) entry which is preliminary data.</text>
</comment>
<evidence type="ECO:0000256" key="1">
    <source>
        <dbReference type="SAM" id="MobiDB-lite"/>
    </source>
</evidence>
<feature type="region of interest" description="Disordered" evidence="1">
    <location>
        <begin position="124"/>
        <end position="147"/>
    </location>
</feature>
<name>W9CJN2_SCLBF</name>
<dbReference type="Proteomes" id="UP000019487">
    <property type="component" value="Unassembled WGS sequence"/>
</dbReference>
<keyword evidence="3" id="KW-1185">Reference proteome</keyword>
<dbReference type="HOGENOM" id="CLU_1769198_0_0_1"/>
<feature type="compositionally biased region" description="Basic and acidic residues" evidence="1">
    <location>
        <begin position="127"/>
        <end position="147"/>
    </location>
</feature>